<dbReference type="OrthoDB" id="408512at2759"/>
<protein>
    <submittedName>
        <fullName evidence="1">Stf0 sulfotransferase-like protein</fullName>
    </submittedName>
</protein>
<dbReference type="AlphaFoldDB" id="A0A3S3PXW0"/>
<dbReference type="InterPro" id="IPR027417">
    <property type="entry name" value="P-loop_NTPase"/>
</dbReference>
<evidence type="ECO:0000313" key="2">
    <source>
        <dbReference type="Proteomes" id="UP000285301"/>
    </source>
</evidence>
<reference evidence="1 2" key="1">
    <citation type="journal article" date="2018" name="Gigascience">
        <title>Genomes of trombidid mites reveal novel predicted allergens and laterally-transferred genes associated with secondary metabolism.</title>
        <authorList>
            <person name="Dong X."/>
            <person name="Chaisiri K."/>
            <person name="Xia D."/>
            <person name="Armstrong S.D."/>
            <person name="Fang Y."/>
            <person name="Donnelly M.J."/>
            <person name="Kadowaki T."/>
            <person name="McGarry J.W."/>
            <person name="Darby A.C."/>
            <person name="Makepeace B.L."/>
        </authorList>
    </citation>
    <scope>NUCLEOTIDE SEQUENCE [LARGE SCALE GENOMIC DNA]</scope>
    <source>
        <strain evidence="1">UoL-WK</strain>
    </source>
</reference>
<name>A0A3S3PXW0_9ACAR</name>
<gene>
    <name evidence="1" type="ORF">B4U79_17642</name>
</gene>
<evidence type="ECO:0000313" key="1">
    <source>
        <dbReference type="EMBL" id="RWS10158.1"/>
    </source>
</evidence>
<proteinExistence type="predicted"/>
<keyword evidence="2" id="KW-1185">Reference proteome</keyword>
<comment type="caution">
    <text evidence="1">The sequence shown here is derived from an EMBL/GenBank/DDBJ whole genome shotgun (WGS) entry which is preliminary data.</text>
</comment>
<accession>A0A3S3PXW0</accession>
<dbReference type="STRING" id="1965070.A0A3S3PXW0"/>
<dbReference type="GO" id="GO:0016740">
    <property type="term" value="F:transferase activity"/>
    <property type="evidence" value="ECO:0007669"/>
    <property type="project" value="UniProtKB-KW"/>
</dbReference>
<sequence length="231" mass="26692">MSFLILANPRTGSTLLSDLLNSFANIEVAEELLDSKFEIEGDALMYLQREYARMSKPIKGFKVFPCQVILRNVRFDEIVSTLSVKLVVVLWRKSILEQFVSLEIAKKTKVWYSTKSSQAVERIFLSEEKFLNFVEERKQQWRAIADQWPIGVHTIFMTYEDLIENTVIELRRVLDALHCAFDGKVPAIYSAKLNPATLSEKVLNLNELSDSVKNTELDIEKFLKQLLQQKL</sequence>
<dbReference type="Gene3D" id="3.40.50.300">
    <property type="entry name" value="P-loop containing nucleotide triphosphate hydrolases"/>
    <property type="match status" value="1"/>
</dbReference>
<dbReference type="SUPFAM" id="SSF52540">
    <property type="entry name" value="P-loop containing nucleoside triphosphate hydrolases"/>
    <property type="match status" value="1"/>
</dbReference>
<dbReference type="EMBL" id="NCKU01002201">
    <property type="protein sequence ID" value="RWS10158.1"/>
    <property type="molecule type" value="Genomic_DNA"/>
</dbReference>
<dbReference type="Proteomes" id="UP000285301">
    <property type="component" value="Unassembled WGS sequence"/>
</dbReference>
<organism evidence="1 2">
    <name type="scientific">Dinothrombium tinctorium</name>
    <dbReference type="NCBI Taxonomy" id="1965070"/>
    <lineage>
        <taxon>Eukaryota</taxon>
        <taxon>Metazoa</taxon>
        <taxon>Ecdysozoa</taxon>
        <taxon>Arthropoda</taxon>
        <taxon>Chelicerata</taxon>
        <taxon>Arachnida</taxon>
        <taxon>Acari</taxon>
        <taxon>Acariformes</taxon>
        <taxon>Trombidiformes</taxon>
        <taxon>Prostigmata</taxon>
        <taxon>Anystina</taxon>
        <taxon>Parasitengona</taxon>
        <taxon>Trombidioidea</taxon>
        <taxon>Trombidiidae</taxon>
        <taxon>Dinothrombium</taxon>
    </lineage>
</organism>
<keyword evidence="1" id="KW-0808">Transferase</keyword>